<proteinExistence type="predicted"/>
<sequence>MDGWMDGYYIGAFEAETYIFTYLFLSCRMLNYSSCQCIVLLDAERFRLNNINFVVFFGNF</sequence>
<reference evidence="1" key="1">
    <citation type="submission" date="2025-08" db="UniProtKB">
        <authorList>
            <consortium name="Ensembl"/>
        </authorList>
    </citation>
    <scope>IDENTIFICATION</scope>
</reference>
<reference evidence="1" key="2">
    <citation type="submission" date="2025-09" db="UniProtKB">
        <authorList>
            <consortium name="Ensembl"/>
        </authorList>
    </citation>
    <scope>IDENTIFICATION</scope>
</reference>
<keyword evidence="2" id="KW-1185">Reference proteome</keyword>
<evidence type="ECO:0000313" key="2">
    <source>
        <dbReference type="Proteomes" id="UP000264800"/>
    </source>
</evidence>
<name>A0A3Q3AQY3_KRYMA</name>
<dbReference type="Ensembl" id="ENSKMAT00000014103.1">
    <property type="protein sequence ID" value="ENSKMAP00000013894.1"/>
    <property type="gene ID" value="ENSKMAG00000010430.1"/>
</dbReference>
<dbReference type="Proteomes" id="UP000264800">
    <property type="component" value="Unplaced"/>
</dbReference>
<evidence type="ECO:0000313" key="1">
    <source>
        <dbReference type="Ensembl" id="ENSKMAP00000013894.1"/>
    </source>
</evidence>
<accession>A0A3Q3AQY3</accession>
<protein>
    <submittedName>
        <fullName evidence="1">Uncharacterized protein</fullName>
    </submittedName>
</protein>
<dbReference type="AlphaFoldDB" id="A0A3Q3AQY3"/>
<organism evidence="1 2">
    <name type="scientific">Kryptolebias marmoratus</name>
    <name type="common">Mangrove killifish</name>
    <name type="synonym">Rivulus marmoratus</name>
    <dbReference type="NCBI Taxonomy" id="37003"/>
    <lineage>
        <taxon>Eukaryota</taxon>
        <taxon>Metazoa</taxon>
        <taxon>Chordata</taxon>
        <taxon>Craniata</taxon>
        <taxon>Vertebrata</taxon>
        <taxon>Euteleostomi</taxon>
        <taxon>Actinopterygii</taxon>
        <taxon>Neopterygii</taxon>
        <taxon>Teleostei</taxon>
        <taxon>Neoteleostei</taxon>
        <taxon>Acanthomorphata</taxon>
        <taxon>Ovalentaria</taxon>
        <taxon>Atherinomorphae</taxon>
        <taxon>Cyprinodontiformes</taxon>
        <taxon>Rivulidae</taxon>
        <taxon>Kryptolebias</taxon>
    </lineage>
</organism>